<sequence length="51" mass="5103">MTPRVSGPMTAAPGTLRANPSRPVSAGDARPVAESPQPALATSAVVILGYD</sequence>
<comment type="caution">
    <text evidence="2">The sequence shown here is derived from an EMBL/GenBank/DDBJ whole genome shotgun (WGS) entry which is preliminary data.</text>
</comment>
<accession>A0A7X0FP39</accession>
<evidence type="ECO:0000256" key="1">
    <source>
        <dbReference type="SAM" id="MobiDB-lite"/>
    </source>
</evidence>
<gene>
    <name evidence="2" type="ORF">HD594_001401</name>
</gene>
<dbReference type="AlphaFoldDB" id="A0A7X0FP39"/>
<dbReference type="RefSeq" id="WP_184750261.1">
    <property type="nucleotide sequence ID" value="NZ_BAAAJR010000010.1"/>
</dbReference>
<name>A0A7X0FP39_9MICO</name>
<reference evidence="2 3" key="1">
    <citation type="submission" date="2020-08" db="EMBL/GenBank/DDBJ databases">
        <title>Sequencing the genomes of 1000 actinobacteria strains.</title>
        <authorList>
            <person name="Klenk H.-P."/>
        </authorList>
    </citation>
    <scope>NUCLEOTIDE SEQUENCE [LARGE SCALE GENOMIC DNA]</scope>
    <source>
        <strain evidence="2 3">DSM 12511</strain>
    </source>
</reference>
<organism evidence="2 3">
    <name type="scientific">Microbacterium thalassium</name>
    <dbReference type="NCBI Taxonomy" id="362649"/>
    <lineage>
        <taxon>Bacteria</taxon>
        <taxon>Bacillati</taxon>
        <taxon>Actinomycetota</taxon>
        <taxon>Actinomycetes</taxon>
        <taxon>Micrococcales</taxon>
        <taxon>Microbacteriaceae</taxon>
        <taxon>Microbacterium</taxon>
    </lineage>
</organism>
<keyword evidence="3" id="KW-1185">Reference proteome</keyword>
<evidence type="ECO:0000313" key="2">
    <source>
        <dbReference type="EMBL" id="MBB6391088.1"/>
    </source>
</evidence>
<evidence type="ECO:0000313" key="3">
    <source>
        <dbReference type="Proteomes" id="UP000537775"/>
    </source>
</evidence>
<dbReference type="EMBL" id="JACHML010000001">
    <property type="protein sequence ID" value="MBB6391088.1"/>
    <property type="molecule type" value="Genomic_DNA"/>
</dbReference>
<proteinExistence type="predicted"/>
<protein>
    <submittedName>
        <fullName evidence="2">Uncharacterized protein</fullName>
    </submittedName>
</protein>
<feature type="region of interest" description="Disordered" evidence="1">
    <location>
        <begin position="1"/>
        <end position="36"/>
    </location>
</feature>
<dbReference type="Proteomes" id="UP000537775">
    <property type="component" value="Unassembled WGS sequence"/>
</dbReference>